<dbReference type="SUPFAM" id="SSF88713">
    <property type="entry name" value="Glycoside hydrolase/deacetylase"/>
    <property type="match status" value="1"/>
</dbReference>
<evidence type="ECO:0000256" key="2">
    <source>
        <dbReference type="ARBA" id="ARBA00022729"/>
    </source>
</evidence>
<keyword evidence="2" id="KW-0732">Signal</keyword>
<dbReference type="InterPro" id="IPR051398">
    <property type="entry name" value="Polysacch_Deacetylase"/>
</dbReference>
<dbReference type="InterPro" id="IPR011330">
    <property type="entry name" value="Glyco_hydro/deAcase_b/a-brl"/>
</dbReference>
<sequence length="331" mass="37452">MKRDLAANFFGVTGLGRALASTWRDQRVVVLNYHRIGDGSRSEYDRELWSATEEVFDEQVAFLARHCDVIGPGDIEAALGSRRGRHVLITFDDGYLDNYELAFPVLRRHGVPAVFFVATGFIDRPSLPWWDAIACRVRRTHAARLDLRPWIAEPLVLSDDSRAQPVKRILTAYKSLPEDEARRLLARLAEETAVDVPGRVDGHWMDWDMLREMSRAGMTIGGHTVNHPVLARLAPGRQAEEIEGCAARIAGEIGRPMEYFAYPVGSRDAFDDATEECLGRLGVRYAFSYYGGIVSPSSRRYDMQRVAVESDVHRNLFRSMLQVPRVFCREP</sequence>
<name>A0ABR8UK84_9GAMM</name>
<dbReference type="EMBL" id="JACSQJ010000005">
    <property type="protein sequence ID" value="MBD7988443.1"/>
    <property type="molecule type" value="Genomic_DNA"/>
</dbReference>
<evidence type="ECO:0000313" key="4">
    <source>
        <dbReference type="EMBL" id="MBD7988443.1"/>
    </source>
</evidence>
<dbReference type="InterPro" id="IPR002509">
    <property type="entry name" value="NODB_dom"/>
</dbReference>
<dbReference type="PROSITE" id="PS51677">
    <property type="entry name" value="NODB"/>
    <property type="match status" value="1"/>
</dbReference>
<dbReference type="Proteomes" id="UP000647183">
    <property type="component" value="Unassembled WGS sequence"/>
</dbReference>
<evidence type="ECO:0000256" key="1">
    <source>
        <dbReference type="ARBA" id="ARBA00004613"/>
    </source>
</evidence>
<proteinExistence type="predicted"/>
<comment type="subcellular location">
    <subcellularLocation>
        <location evidence="1">Secreted</location>
    </subcellularLocation>
</comment>
<evidence type="ECO:0000259" key="3">
    <source>
        <dbReference type="PROSITE" id="PS51677"/>
    </source>
</evidence>
<dbReference type="Pfam" id="PF01522">
    <property type="entry name" value="Polysacc_deac_1"/>
    <property type="match status" value="1"/>
</dbReference>
<gene>
    <name evidence="4" type="ORF">H9645_10430</name>
</gene>
<evidence type="ECO:0000313" key="5">
    <source>
        <dbReference type="Proteomes" id="UP000647183"/>
    </source>
</evidence>
<protein>
    <submittedName>
        <fullName evidence="4">Polysaccharide deacetylase family protein</fullName>
    </submittedName>
</protein>
<dbReference type="RefSeq" id="WP_191729633.1">
    <property type="nucleotide sequence ID" value="NZ_JACSQJ010000005.1"/>
</dbReference>
<comment type="caution">
    <text evidence="4">The sequence shown here is derived from an EMBL/GenBank/DDBJ whole genome shotgun (WGS) entry which is preliminary data.</text>
</comment>
<accession>A0ABR8UK84</accession>
<dbReference type="PANTHER" id="PTHR34216">
    <property type="match status" value="1"/>
</dbReference>
<dbReference type="CDD" id="cd10918">
    <property type="entry name" value="CE4_NodB_like_5s_6s"/>
    <property type="match status" value="1"/>
</dbReference>
<reference evidence="4 5" key="1">
    <citation type="submission" date="2020-08" db="EMBL/GenBank/DDBJ databases">
        <title>A Genomic Blueprint of the Chicken Gut Microbiome.</title>
        <authorList>
            <person name="Gilroy R."/>
            <person name="Ravi A."/>
            <person name="Getino M."/>
            <person name="Pursley I."/>
            <person name="Horton D.L."/>
            <person name="Alikhan N.-F."/>
            <person name="Baker D."/>
            <person name="Gharbi K."/>
            <person name="Hall N."/>
            <person name="Watson M."/>
            <person name="Adriaenssens E.M."/>
            <person name="Foster-Nyarko E."/>
            <person name="Jarju S."/>
            <person name="Secka A."/>
            <person name="Antonio M."/>
            <person name="Oren A."/>
            <person name="Chaudhuri R."/>
            <person name="La Ragione R.M."/>
            <person name="Hildebrand F."/>
            <person name="Pallen M.J."/>
        </authorList>
    </citation>
    <scope>NUCLEOTIDE SEQUENCE [LARGE SCALE GENOMIC DNA]</scope>
    <source>
        <strain evidence="4 5">Sa2BVA3</strain>
    </source>
</reference>
<feature type="domain" description="NodB homology" evidence="3">
    <location>
        <begin position="85"/>
        <end position="331"/>
    </location>
</feature>
<organism evidence="4 5">
    <name type="scientific">Luteimonas colneyensis</name>
    <dbReference type="NCBI Taxonomy" id="2762230"/>
    <lineage>
        <taxon>Bacteria</taxon>
        <taxon>Pseudomonadati</taxon>
        <taxon>Pseudomonadota</taxon>
        <taxon>Gammaproteobacteria</taxon>
        <taxon>Lysobacterales</taxon>
        <taxon>Lysobacteraceae</taxon>
        <taxon>Luteimonas</taxon>
    </lineage>
</organism>
<dbReference type="PANTHER" id="PTHR34216:SF3">
    <property type="entry name" value="POLY-BETA-1,6-N-ACETYL-D-GLUCOSAMINE N-DEACETYLASE"/>
    <property type="match status" value="1"/>
</dbReference>
<dbReference type="Gene3D" id="3.20.20.370">
    <property type="entry name" value="Glycoside hydrolase/deacetylase"/>
    <property type="match status" value="1"/>
</dbReference>
<keyword evidence="5" id="KW-1185">Reference proteome</keyword>